<feature type="transmembrane region" description="Helical" evidence="2">
    <location>
        <begin position="554"/>
        <end position="579"/>
    </location>
</feature>
<feature type="compositionally biased region" description="Low complexity" evidence="1">
    <location>
        <begin position="140"/>
        <end position="151"/>
    </location>
</feature>
<dbReference type="InterPro" id="IPR021369">
    <property type="entry name" value="DUF2985"/>
</dbReference>
<protein>
    <recommendedName>
        <fullName evidence="5">Integral membrane protein</fullName>
    </recommendedName>
</protein>
<dbReference type="AlphaFoldDB" id="A0AAN6EMQ8"/>
<name>A0AAN6EMQ8_EXODE</name>
<feature type="compositionally biased region" description="Polar residues" evidence="1">
    <location>
        <begin position="119"/>
        <end position="139"/>
    </location>
</feature>
<reference evidence="3" key="1">
    <citation type="submission" date="2023-01" db="EMBL/GenBank/DDBJ databases">
        <title>Exophiala dermititidis isolated from Cystic Fibrosis Patient.</title>
        <authorList>
            <person name="Kurbessoian T."/>
            <person name="Crocker A."/>
            <person name="Murante D."/>
            <person name="Hogan D.A."/>
            <person name="Stajich J.E."/>
        </authorList>
    </citation>
    <scope>NUCLEOTIDE SEQUENCE</scope>
    <source>
        <strain evidence="3">Ex8</strain>
    </source>
</reference>
<evidence type="ECO:0000256" key="1">
    <source>
        <dbReference type="SAM" id="MobiDB-lite"/>
    </source>
</evidence>
<evidence type="ECO:0008006" key="5">
    <source>
        <dbReference type="Google" id="ProtNLM"/>
    </source>
</evidence>
<comment type="caution">
    <text evidence="3">The sequence shown here is derived from an EMBL/GenBank/DDBJ whole genome shotgun (WGS) entry which is preliminary data.</text>
</comment>
<feature type="region of interest" description="Disordered" evidence="1">
    <location>
        <begin position="114"/>
        <end position="230"/>
    </location>
</feature>
<dbReference type="Proteomes" id="UP001161757">
    <property type="component" value="Unassembled WGS sequence"/>
</dbReference>
<feature type="compositionally biased region" description="Low complexity" evidence="1">
    <location>
        <begin position="36"/>
        <end position="48"/>
    </location>
</feature>
<keyword evidence="2" id="KW-0472">Membrane</keyword>
<keyword evidence="2" id="KW-1133">Transmembrane helix</keyword>
<organism evidence="3 4">
    <name type="scientific">Exophiala dermatitidis</name>
    <name type="common">Black yeast-like fungus</name>
    <name type="synonym">Wangiella dermatitidis</name>
    <dbReference type="NCBI Taxonomy" id="5970"/>
    <lineage>
        <taxon>Eukaryota</taxon>
        <taxon>Fungi</taxon>
        <taxon>Dikarya</taxon>
        <taxon>Ascomycota</taxon>
        <taxon>Pezizomycotina</taxon>
        <taxon>Eurotiomycetes</taxon>
        <taxon>Chaetothyriomycetidae</taxon>
        <taxon>Chaetothyriales</taxon>
        <taxon>Herpotrichiellaceae</taxon>
        <taxon>Exophiala</taxon>
    </lineage>
</organism>
<keyword evidence="2" id="KW-0812">Transmembrane</keyword>
<feature type="region of interest" description="Disordered" evidence="1">
    <location>
        <begin position="490"/>
        <end position="513"/>
    </location>
</feature>
<feature type="compositionally biased region" description="Low complexity" evidence="1">
    <location>
        <begin position="194"/>
        <end position="214"/>
    </location>
</feature>
<feature type="compositionally biased region" description="Basic and acidic residues" evidence="1">
    <location>
        <begin position="215"/>
        <end position="228"/>
    </location>
</feature>
<dbReference type="PANTHER" id="PTHR35872">
    <property type="entry name" value="INTEGRAL MEMBRANE PROTEIN (AFU_ORTHOLOGUE AFUA_5G07110)"/>
    <property type="match status" value="1"/>
</dbReference>
<feature type="transmembrane region" description="Helical" evidence="2">
    <location>
        <begin position="585"/>
        <end position="609"/>
    </location>
</feature>
<feature type="region of interest" description="Disordered" evidence="1">
    <location>
        <begin position="1"/>
        <end position="96"/>
    </location>
</feature>
<feature type="compositionally biased region" description="Basic and acidic residues" evidence="1">
    <location>
        <begin position="280"/>
        <end position="294"/>
    </location>
</feature>
<evidence type="ECO:0000313" key="3">
    <source>
        <dbReference type="EMBL" id="KAJ8987056.1"/>
    </source>
</evidence>
<feature type="compositionally biased region" description="Basic and acidic residues" evidence="1">
    <location>
        <begin position="490"/>
        <end position="511"/>
    </location>
</feature>
<feature type="region of interest" description="Disordered" evidence="1">
    <location>
        <begin position="642"/>
        <end position="682"/>
    </location>
</feature>
<feature type="compositionally biased region" description="Basic and acidic residues" evidence="1">
    <location>
        <begin position="642"/>
        <end position="651"/>
    </location>
</feature>
<dbReference type="PANTHER" id="PTHR35872:SF2">
    <property type="entry name" value="INTEGRAL MEMBRANE PROTEIN (AFU_ORTHOLOGUE AFUA_5G07110)"/>
    <property type="match status" value="1"/>
</dbReference>
<feature type="compositionally biased region" description="Basic residues" evidence="1">
    <location>
        <begin position="671"/>
        <end position="682"/>
    </location>
</feature>
<evidence type="ECO:0000256" key="2">
    <source>
        <dbReference type="SAM" id="Phobius"/>
    </source>
</evidence>
<feature type="region of interest" description="Disordered" evidence="1">
    <location>
        <begin position="274"/>
        <end position="298"/>
    </location>
</feature>
<proteinExistence type="predicted"/>
<dbReference type="EMBL" id="JAJGCB010000028">
    <property type="protein sequence ID" value="KAJ8987056.1"/>
    <property type="molecule type" value="Genomic_DNA"/>
</dbReference>
<feature type="compositionally biased region" description="Polar residues" evidence="1">
    <location>
        <begin position="57"/>
        <end position="72"/>
    </location>
</feature>
<evidence type="ECO:0000313" key="4">
    <source>
        <dbReference type="Proteomes" id="UP001161757"/>
    </source>
</evidence>
<feature type="transmembrane region" description="Helical" evidence="2">
    <location>
        <begin position="403"/>
        <end position="429"/>
    </location>
</feature>
<gene>
    <name evidence="3" type="ORF">HRR80_008799</name>
</gene>
<feature type="compositionally biased region" description="Basic and acidic residues" evidence="1">
    <location>
        <begin position="1"/>
        <end position="19"/>
    </location>
</feature>
<dbReference type="Pfam" id="PF11204">
    <property type="entry name" value="DUF2985"/>
    <property type="match status" value="1"/>
</dbReference>
<sequence>MASWRPDARRDNEGERSSDTEPFPAMPESSDAEPSTTTFTTTTTTTTTVPSRGRPYTVTTTHPPVQIQNPPSDQIPVTIVSPPSEPPNNAPATRSTVVQTLPSQVNRLRPIGIKRLRSTDFNRQQDGGDTTPGTASGNVSRSSSLRGRSSSAPQHATAFASSSSSTGKQTPRHSHLSTVTEGTPIDRVPTNEASSSGPSRRRSVSNAARSMVSRLSDHSTERRDHQGPEYESEVVDLLDVLDPEVSTLTTLTNVQNSLFVPDLGKWLNRRPTYELSRQTTGRERPPTIGERDTTGMKPVISETTPEEGFTEVEPEEGTSVTPAVQRTWSWQRKPQLERTHSLSSMVSESHYAVLPHGVRLEDWSPEDIDALDDHVRHMLHSKRSKFKQSMVAFGKYVRKPLGFFVTLYATLITLFGLAWVLCLIGWIYVGDRQSYIINVVDNVLVALFAVVGDGLAPFRAVDTYHMIFIAHYHHLTWRLRREKGLPQLHDHNDLPARTEKDADPEAGKTEQSEFSVLTPKQQQKLMHHQAKFAKSHSFYKPHETSTHYAFPLRLLVAIVVLLDCHSLLQISLGTCTWSIDYRVRPAALTATILSCSITCNITGGILIAIGDRKTRKKDVAEQLKRQELTSLAIKKVEKHRREREEHLRQAEYPENFEVIDEETADQMRSPSRSRSRSRSPSL</sequence>
<accession>A0AAN6EMQ8</accession>